<sequence length="284" mass="30436">MYITTKTNRHHTVVSQSIGPGEVRYILDEAPEELGATVSLYTADGGQCLRTDTVADYLHPRIVGNAVILSNTPEAAPTSPTAAEIKEERSTAIKASCAEAITGGFDADVLGRGSLHYTLTEKGLYITGGYRSGDLVFMNFSGKNTPVHIGIVESVAAGTIITIEGNTGSGNDANDGQVQRRHRELKYVVGGYRPQYEEGTEMAVKTQVIQQTIYEYLTDIPTGFKKEITALMNAGVLKGDGSDPDSSGDRINLTHDQARSFVIEYRGGAFDRALLAAGLTPVFA</sequence>
<proteinExistence type="predicted"/>
<accession>A0A644WWH8</accession>
<comment type="caution">
    <text evidence="1">The sequence shown here is derived from an EMBL/GenBank/DDBJ whole genome shotgun (WGS) entry which is preliminary data.</text>
</comment>
<dbReference type="EMBL" id="VSSQ01001432">
    <property type="protein sequence ID" value="MPM08276.1"/>
    <property type="molecule type" value="Genomic_DNA"/>
</dbReference>
<gene>
    <name evidence="1" type="ORF">SDC9_54588</name>
</gene>
<protein>
    <recommendedName>
        <fullName evidence="2">Peptidase C51 domain-containing protein</fullName>
    </recommendedName>
</protein>
<evidence type="ECO:0000313" key="1">
    <source>
        <dbReference type="EMBL" id="MPM08276.1"/>
    </source>
</evidence>
<reference evidence="1" key="1">
    <citation type="submission" date="2019-08" db="EMBL/GenBank/DDBJ databases">
        <authorList>
            <person name="Kucharzyk K."/>
            <person name="Murdoch R.W."/>
            <person name="Higgins S."/>
            <person name="Loffler F."/>
        </authorList>
    </citation>
    <scope>NUCLEOTIDE SEQUENCE</scope>
</reference>
<evidence type="ECO:0008006" key="2">
    <source>
        <dbReference type="Google" id="ProtNLM"/>
    </source>
</evidence>
<organism evidence="1">
    <name type="scientific">bioreactor metagenome</name>
    <dbReference type="NCBI Taxonomy" id="1076179"/>
    <lineage>
        <taxon>unclassified sequences</taxon>
        <taxon>metagenomes</taxon>
        <taxon>ecological metagenomes</taxon>
    </lineage>
</organism>
<name>A0A644WWH8_9ZZZZ</name>
<dbReference type="AlphaFoldDB" id="A0A644WWH8"/>